<dbReference type="InParanoid" id="A7RXN4"/>
<feature type="signal peptide" evidence="2">
    <location>
        <begin position="1"/>
        <end position="18"/>
    </location>
</feature>
<feature type="compositionally biased region" description="Polar residues" evidence="1">
    <location>
        <begin position="24"/>
        <end position="34"/>
    </location>
</feature>
<feature type="region of interest" description="Disordered" evidence="1">
    <location>
        <begin position="305"/>
        <end position="366"/>
    </location>
</feature>
<dbReference type="EMBL" id="DS469550">
    <property type="protein sequence ID" value="EDO43877.1"/>
    <property type="molecule type" value="Genomic_DNA"/>
</dbReference>
<evidence type="ECO:0000256" key="2">
    <source>
        <dbReference type="SAM" id="SignalP"/>
    </source>
</evidence>
<gene>
    <name evidence="3" type="ORF">NEMVEDRAFT_v1g203669</name>
</gene>
<reference evidence="3 4" key="1">
    <citation type="journal article" date="2007" name="Science">
        <title>Sea anemone genome reveals ancestral eumetazoan gene repertoire and genomic organization.</title>
        <authorList>
            <person name="Putnam N.H."/>
            <person name="Srivastava M."/>
            <person name="Hellsten U."/>
            <person name="Dirks B."/>
            <person name="Chapman J."/>
            <person name="Salamov A."/>
            <person name="Terry A."/>
            <person name="Shapiro H."/>
            <person name="Lindquist E."/>
            <person name="Kapitonov V.V."/>
            <person name="Jurka J."/>
            <person name="Genikhovich G."/>
            <person name="Grigoriev I.V."/>
            <person name="Lucas S.M."/>
            <person name="Steele R.E."/>
            <person name="Finnerty J.R."/>
            <person name="Technau U."/>
            <person name="Martindale M.Q."/>
            <person name="Rokhsar D.S."/>
        </authorList>
    </citation>
    <scope>NUCLEOTIDE SEQUENCE [LARGE SCALE GENOMIC DNA]</scope>
    <source>
        <strain evidence="4">CH2 X CH6</strain>
    </source>
</reference>
<evidence type="ECO:0000256" key="1">
    <source>
        <dbReference type="SAM" id="MobiDB-lite"/>
    </source>
</evidence>
<feature type="region of interest" description="Disordered" evidence="1">
    <location>
        <begin position="20"/>
        <end position="59"/>
    </location>
</feature>
<feature type="region of interest" description="Disordered" evidence="1">
    <location>
        <begin position="267"/>
        <end position="292"/>
    </location>
</feature>
<protein>
    <submittedName>
        <fullName evidence="3">Uncharacterized protein</fullName>
    </submittedName>
</protein>
<evidence type="ECO:0000313" key="4">
    <source>
        <dbReference type="Proteomes" id="UP000001593"/>
    </source>
</evidence>
<accession>A7RXN4</accession>
<sequence length="366" mass="40119">MNLLLSLLLAVLCSAAAGKDKTKSANPHSQSAVKSQPRAGSQPKYVDQRASKKEEMLGQDTVKIDEAEFKLQSLISPEFHQAREVLRQGRPYNGLEMNTLSPEQVAFVQGTAQWPKFFSPQASRSPTKTIYPEDPVLFPNERMPSGNSPSSSPFAGNPLEGMDMGTKGRPDLSAFDDVPLMGGNGNTGALTRTSNTNPNMVFEEKPAYLADGDSLLASPKSTHRNLLSELDQFSLPSSSKGLYSKHKKLLSDPSKILNEDLTVASSSIYGPSKSPSFESFLDGEEESKGKPVGILKNILKASKSMMYPSDSKHKPSPRSWLNDGPFSRRQKLERAKDNITISSKMSSTRASVPKKFIKRKQNKKQP</sequence>
<dbReference type="Proteomes" id="UP000001593">
    <property type="component" value="Unassembled WGS sequence"/>
</dbReference>
<dbReference type="OMA" id="PKSTHRN"/>
<proteinExistence type="predicted"/>
<keyword evidence="2" id="KW-0732">Signal</keyword>
<feature type="compositionally biased region" description="Low complexity" evidence="1">
    <location>
        <begin position="267"/>
        <end position="276"/>
    </location>
</feature>
<dbReference type="KEGG" id="nve:5515763"/>
<organism evidence="3 4">
    <name type="scientific">Nematostella vectensis</name>
    <name type="common">Starlet sea anemone</name>
    <dbReference type="NCBI Taxonomy" id="45351"/>
    <lineage>
        <taxon>Eukaryota</taxon>
        <taxon>Metazoa</taxon>
        <taxon>Cnidaria</taxon>
        <taxon>Anthozoa</taxon>
        <taxon>Hexacorallia</taxon>
        <taxon>Actiniaria</taxon>
        <taxon>Edwardsiidae</taxon>
        <taxon>Nematostella</taxon>
    </lineage>
</organism>
<dbReference type="OrthoDB" id="5955687at2759"/>
<dbReference type="HOGENOM" id="CLU_757157_0_0_1"/>
<feature type="compositionally biased region" description="Basic residues" evidence="1">
    <location>
        <begin position="355"/>
        <end position="366"/>
    </location>
</feature>
<dbReference type="AlphaFoldDB" id="A7RXN4"/>
<evidence type="ECO:0000313" key="3">
    <source>
        <dbReference type="EMBL" id="EDO43877.1"/>
    </source>
</evidence>
<feature type="chain" id="PRO_5002714587" evidence="2">
    <location>
        <begin position="19"/>
        <end position="366"/>
    </location>
</feature>
<feature type="compositionally biased region" description="Basic and acidic residues" evidence="1">
    <location>
        <begin position="46"/>
        <end position="59"/>
    </location>
</feature>
<name>A7RXN4_NEMVE</name>
<feature type="compositionally biased region" description="Polar residues" evidence="1">
    <location>
        <begin position="339"/>
        <end position="350"/>
    </location>
</feature>
<keyword evidence="4" id="KW-1185">Reference proteome</keyword>